<dbReference type="InterPro" id="IPR020846">
    <property type="entry name" value="MFS_dom"/>
</dbReference>
<name>A0ABN2T5K0_9MICO</name>
<evidence type="ECO:0000313" key="8">
    <source>
        <dbReference type="Proteomes" id="UP001500755"/>
    </source>
</evidence>
<dbReference type="InterPro" id="IPR011701">
    <property type="entry name" value="MFS"/>
</dbReference>
<dbReference type="Gene3D" id="1.20.1720.10">
    <property type="entry name" value="Multidrug resistance protein D"/>
    <property type="match status" value="1"/>
</dbReference>
<keyword evidence="3 5" id="KW-1133">Transmembrane helix</keyword>
<sequence length="489" mass="50609">MEAMSLSPGDRQHARPRIWPLFLATFLSTYTFAVANISVPGVQASLGVNGSQTALMIGAYTVSFAAGLIICGRLGDRYGRRRLFRIGTASMIVTSLITAAAPNLGLLILGRLLQGVSAAITTPQILASVQAMLTGPARSRAIGMYSIVAGVGTIGGQILGGLINSLFPVEYGWRAAMLSIGLIAAIALVGTLWLRDTRSPNPEGLDVTGSIVVALTLFVLITGLTNASSVDPTHPWSEPLTLVSTLALLVLAVGGTFLLWQHIRGRALAQKPSVLPLHVIREPGVRIGVTLAAVFFCMLGGFMYNFAVLTQQGFGWSPLKGGIALLALAGSFVLASSFATRLHDLWGPKVLVIGAGVQSIGLAALAVLAFSPTSNDTFLWLFQICALFTGGGQGLMMGPLVSVVMNTVPTRVAGLTGGLVATGQQAGMGLGVATLSSFFTFASDHVPVRTAFGLTVTLTIAVSCLFGLLAMQLVRPVPGTAAGAAAEPA</sequence>
<keyword evidence="2 5" id="KW-0812">Transmembrane</keyword>
<feature type="transmembrane region" description="Helical" evidence="5">
    <location>
        <begin position="83"/>
        <end position="102"/>
    </location>
</feature>
<evidence type="ECO:0000259" key="6">
    <source>
        <dbReference type="PROSITE" id="PS50850"/>
    </source>
</evidence>
<feature type="transmembrane region" description="Helical" evidence="5">
    <location>
        <begin position="377"/>
        <end position="400"/>
    </location>
</feature>
<evidence type="ECO:0000256" key="5">
    <source>
        <dbReference type="SAM" id="Phobius"/>
    </source>
</evidence>
<feature type="transmembrane region" description="Helical" evidence="5">
    <location>
        <begin position="240"/>
        <end position="263"/>
    </location>
</feature>
<feature type="transmembrane region" description="Helical" evidence="5">
    <location>
        <begin position="451"/>
        <end position="471"/>
    </location>
</feature>
<feature type="domain" description="Major facilitator superfamily (MFS) profile" evidence="6">
    <location>
        <begin position="17"/>
        <end position="479"/>
    </location>
</feature>
<comment type="subcellular location">
    <subcellularLocation>
        <location evidence="1">Cell membrane</location>
        <topology evidence="1">Multi-pass membrane protein</topology>
    </subcellularLocation>
</comment>
<proteinExistence type="predicted"/>
<dbReference type="Gene3D" id="1.20.1250.20">
    <property type="entry name" value="MFS general substrate transporter like domains"/>
    <property type="match status" value="1"/>
</dbReference>
<organism evidence="7 8">
    <name type="scientific">Brevibacterium samyangense</name>
    <dbReference type="NCBI Taxonomy" id="366888"/>
    <lineage>
        <taxon>Bacteria</taxon>
        <taxon>Bacillati</taxon>
        <taxon>Actinomycetota</taxon>
        <taxon>Actinomycetes</taxon>
        <taxon>Micrococcales</taxon>
        <taxon>Brevibacteriaceae</taxon>
        <taxon>Brevibacterium</taxon>
    </lineage>
</organism>
<feature type="transmembrane region" description="Helical" evidence="5">
    <location>
        <begin position="51"/>
        <end position="71"/>
    </location>
</feature>
<dbReference type="PROSITE" id="PS50850">
    <property type="entry name" value="MFS"/>
    <property type="match status" value="1"/>
</dbReference>
<feature type="transmembrane region" description="Helical" evidence="5">
    <location>
        <begin position="412"/>
        <end position="439"/>
    </location>
</feature>
<evidence type="ECO:0000313" key="7">
    <source>
        <dbReference type="EMBL" id="GAA1999256.1"/>
    </source>
</evidence>
<dbReference type="PANTHER" id="PTHR42718:SF39">
    <property type="entry name" value="ACTINORHODIN TRANSPORTER-RELATED"/>
    <property type="match status" value="1"/>
</dbReference>
<keyword evidence="8" id="KW-1185">Reference proteome</keyword>
<evidence type="ECO:0000256" key="1">
    <source>
        <dbReference type="ARBA" id="ARBA00004651"/>
    </source>
</evidence>
<reference evidence="7 8" key="1">
    <citation type="journal article" date="2019" name="Int. J. Syst. Evol. Microbiol.">
        <title>The Global Catalogue of Microorganisms (GCM) 10K type strain sequencing project: providing services to taxonomists for standard genome sequencing and annotation.</title>
        <authorList>
            <consortium name="The Broad Institute Genomics Platform"/>
            <consortium name="The Broad Institute Genome Sequencing Center for Infectious Disease"/>
            <person name="Wu L."/>
            <person name="Ma J."/>
        </authorList>
    </citation>
    <scope>NUCLEOTIDE SEQUENCE [LARGE SCALE GENOMIC DNA]</scope>
    <source>
        <strain evidence="7 8">JCM 14546</strain>
    </source>
</reference>
<dbReference type="CDD" id="cd17321">
    <property type="entry name" value="MFS_MMR_MDR_like"/>
    <property type="match status" value="1"/>
</dbReference>
<dbReference type="PANTHER" id="PTHR42718">
    <property type="entry name" value="MAJOR FACILITATOR SUPERFAMILY MULTIDRUG TRANSPORTER MFSC"/>
    <property type="match status" value="1"/>
</dbReference>
<feature type="transmembrane region" description="Helical" evidence="5">
    <location>
        <begin position="284"/>
        <end position="307"/>
    </location>
</feature>
<keyword evidence="4 5" id="KW-0472">Membrane</keyword>
<protein>
    <submittedName>
        <fullName evidence="7">MFS transporter</fullName>
    </submittedName>
</protein>
<feature type="transmembrane region" description="Helical" evidence="5">
    <location>
        <begin position="207"/>
        <end position="228"/>
    </location>
</feature>
<dbReference type="Pfam" id="PF07690">
    <property type="entry name" value="MFS_1"/>
    <property type="match status" value="1"/>
</dbReference>
<evidence type="ECO:0000256" key="3">
    <source>
        <dbReference type="ARBA" id="ARBA00022989"/>
    </source>
</evidence>
<dbReference type="SUPFAM" id="SSF103473">
    <property type="entry name" value="MFS general substrate transporter"/>
    <property type="match status" value="1"/>
</dbReference>
<evidence type="ECO:0000256" key="2">
    <source>
        <dbReference type="ARBA" id="ARBA00022692"/>
    </source>
</evidence>
<feature type="transmembrane region" description="Helical" evidence="5">
    <location>
        <begin position="319"/>
        <end position="338"/>
    </location>
</feature>
<evidence type="ECO:0000256" key="4">
    <source>
        <dbReference type="ARBA" id="ARBA00023136"/>
    </source>
</evidence>
<comment type="caution">
    <text evidence="7">The sequence shown here is derived from an EMBL/GenBank/DDBJ whole genome shotgun (WGS) entry which is preliminary data.</text>
</comment>
<gene>
    <name evidence="7" type="ORF">GCM10009755_03400</name>
</gene>
<dbReference type="EMBL" id="BAAANO010000004">
    <property type="protein sequence ID" value="GAA1999256.1"/>
    <property type="molecule type" value="Genomic_DNA"/>
</dbReference>
<feature type="transmembrane region" description="Helical" evidence="5">
    <location>
        <begin position="350"/>
        <end position="371"/>
    </location>
</feature>
<accession>A0ABN2T5K0</accession>
<dbReference type="Proteomes" id="UP001500755">
    <property type="component" value="Unassembled WGS sequence"/>
</dbReference>
<dbReference type="InterPro" id="IPR036259">
    <property type="entry name" value="MFS_trans_sf"/>
</dbReference>
<feature type="transmembrane region" description="Helical" evidence="5">
    <location>
        <begin position="175"/>
        <end position="195"/>
    </location>
</feature>
<feature type="transmembrane region" description="Helical" evidence="5">
    <location>
        <begin position="141"/>
        <end position="163"/>
    </location>
</feature>
<feature type="transmembrane region" description="Helical" evidence="5">
    <location>
        <begin position="21"/>
        <end position="39"/>
    </location>
</feature>